<sequence>MFLAALASIPSEATLARATMPQAQQGQDIYIELRNRAVNPITLAVPTFSIISGAEGEATMLRQVLWNDLDYSMVFDLVDSKFYPDIVSGDGPPDFTAWRQTDAEALIRGFVRRQGDDLIVELRLYDVASGQQIIGKRYYQEIPVTAAIISNTELRGIAHEFNDEAVFYFTGQYGAASTRIAYVSNRRGPKEIHLMDYDGYGDQRITNDGGFALNPAFSPDGDQIAYVSYRSHDGIPNVDIAMLNKGGG</sequence>
<dbReference type="EMBL" id="UINC01004687">
    <property type="protein sequence ID" value="SVA16138.1"/>
    <property type="molecule type" value="Genomic_DNA"/>
</dbReference>
<proteinExistence type="predicted"/>
<accession>A0A381TKT2</accession>
<dbReference type="AlphaFoldDB" id="A0A381TKT2"/>
<evidence type="ECO:0000313" key="2">
    <source>
        <dbReference type="EMBL" id="SVA16138.1"/>
    </source>
</evidence>
<feature type="non-terminal residue" evidence="2">
    <location>
        <position position="248"/>
    </location>
</feature>
<gene>
    <name evidence="2" type="ORF">METZ01_LOCUS68992</name>
</gene>
<evidence type="ECO:0000259" key="1">
    <source>
        <dbReference type="Pfam" id="PF04052"/>
    </source>
</evidence>
<dbReference type="Gene3D" id="3.40.50.10070">
    <property type="entry name" value="TolB, N-terminal domain"/>
    <property type="match status" value="1"/>
</dbReference>
<dbReference type="InterPro" id="IPR007195">
    <property type="entry name" value="TolB_N"/>
</dbReference>
<reference evidence="2" key="1">
    <citation type="submission" date="2018-05" db="EMBL/GenBank/DDBJ databases">
        <authorList>
            <person name="Lanie J.A."/>
            <person name="Ng W.-L."/>
            <person name="Kazmierczak K.M."/>
            <person name="Andrzejewski T.M."/>
            <person name="Davidsen T.M."/>
            <person name="Wayne K.J."/>
            <person name="Tettelin H."/>
            <person name="Glass J.I."/>
            <person name="Rusch D."/>
            <person name="Podicherti R."/>
            <person name="Tsui H.-C.T."/>
            <person name="Winkler M.E."/>
        </authorList>
    </citation>
    <scope>NUCLEOTIDE SEQUENCE</scope>
</reference>
<organism evidence="2">
    <name type="scientific">marine metagenome</name>
    <dbReference type="NCBI Taxonomy" id="408172"/>
    <lineage>
        <taxon>unclassified sequences</taxon>
        <taxon>metagenomes</taxon>
        <taxon>ecological metagenomes</taxon>
    </lineage>
</organism>
<name>A0A381TKT2_9ZZZZ</name>
<dbReference type="Pfam" id="PF07676">
    <property type="entry name" value="PD40"/>
    <property type="match status" value="1"/>
</dbReference>
<dbReference type="InterPro" id="IPR011659">
    <property type="entry name" value="WD40"/>
</dbReference>
<dbReference type="SUPFAM" id="SSF69304">
    <property type="entry name" value="Tricorn protease N-terminal domain"/>
    <property type="match status" value="1"/>
</dbReference>
<dbReference type="Gene3D" id="2.120.10.30">
    <property type="entry name" value="TolB, C-terminal domain"/>
    <property type="match status" value="1"/>
</dbReference>
<protein>
    <recommendedName>
        <fullName evidence="1">TolB N-terminal domain-containing protein</fullName>
    </recommendedName>
</protein>
<dbReference type="InterPro" id="IPR011042">
    <property type="entry name" value="6-blade_b-propeller_TolB-like"/>
</dbReference>
<dbReference type="GO" id="GO:0042597">
    <property type="term" value="C:periplasmic space"/>
    <property type="evidence" value="ECO:0007669"/>
    <property type="project" value="InterPro"/>
</dbReference>
<dbReference type="Pfam" id="PF04052">
    <property type="entry name" value="TolB_N"/>
    <property type="match status" value="1"/>
</dbReference>
<dbReference type="SUPFAM" id="SSF52964">
    <property type="entry name" value="TolB, N-terminal domain"/>
    <property type="match status" value="1"/>
</dbReference>
<feature type="domain" description="TolB N-terminal" evidence="1">
    <location>
        <begin position="30"/>
        <end position="133"/>
    </location>
</feature>
<dbReference type="GO" id="GO:0015031">
    <property type="term" value="P:protein transport"/>
    <property type="evidence" value="ECO:0007669"/>
    <property type="project" value="InterPro"/>
</dbReference>